<dbReference type="GO" id="GO:0030649">
    <property type="term" value="P:aminoglycoside antibiotic catabolic process"/>
    <property type="evidence" value="ECO:0007669"/>
    <property type="project" value="TreeGrafter"/>
</dbReference>
<evidence type="ECO:0000256" key="2">
    <source>
        <dbReference type="ARBA" id="ARBA00023315"/>
    </source>
</evidence>
<comment type="subunit">
    <text evidence="3">Homohexamer; trimer of dimers.</text>
</comment>
<evidence type="ECO:0000256" key="1">
    <source>
        <dbReference type="ARBA" id="ARBA00022679"/>
    </source>
</evidence>
<dbReference type="PANTHER" id="PTHR37817:SF1">
    <property type="entry name" value="N-ACETYLTRANSFERASE EIS"/>
    <property type="match status" value="1"/>
</dbReference>
<dbReference type="InterPro" id="IPR041380">
    <property type="entry name" value="Acetyltransf_17"/>
</dbReference>
<feature type="binding site" evidence="3">
    <location>
        <begin position="129"/>
        <end position="134"/>
    </location>
    <ligand>
        <name>acetyl-CoA</name>
        <dbReference type="ChEBI" id="CHEBI:57288"/>
    </ligand>
</feature>
<comment type="caution">
    <text evidence="6">The sequence shown here is derived from an EMBL/GenBank/DDBJ whole genome shotgun (WGS) entry which is preliminary data.</text>
</comment>
<feature type="active site" description="Proton donor" evidence="3">
    <location>
        <position position="162"/>
    </location>
</feature>
<dbReference type="RefSeq" id="WP_035962090.1">
    <property type="nucleotide sequence ID" value="NZ_JROM01000016.1"/>
</dbReference>
<name>A0A0B0DE58_9MICC</name>
<dbReference type="STRING" id="223184.AS25_04465"/>
<dbReference type="Pfam" id="PF13527">
    <property type="entry name" value="Acetyltransf_9"/>
    <property type="match status" value="1"/>
</dbReference>
<dbReference type="SUPFAM" id="SSF55729">
    <property type="entry name" value="Acyl-CoA N-acyltransferases (Nat)"/>
    <property type="match status" value="1"/>
</dbReference>
<evidence type="ECO:0000259" key="4">
    <source>
        <dbReference type="Pfam" id="PF13530"/>
    </source>
</evidence>
<feature type="domain" description="Eis-like acetyltransferase" evidence="5">
    <location>
        <begin position="219"/>
        <end position="330"/>
    </location>
</feature>
<dbReference type="EMBL" id="JROM01000016">
    <property type="protein sequence ID" value="KHE75025.1"/>
    <property type="molecule type" value="Genomic_DNA"/>
</dbReference>
<proteinExistence type="inferred from homology"/>
<dbReference type="Pfam" id="PF13530">
    <property type="entry name" value="SCP2_2"/>
    <property type="match status" value="1"/>
</dbReference>
<dbReference type="Proteomes" id="UP000030664">
    <property type="component" value="Unassembled WGS sequence"/>
</dbReference>
<sequence length="465" mass="51707">MNATPRHEQTRESEYSARGNDYVLRRFPANEGGTDANPKFVEWNRAVAQGFHGREPGQEATERNLRSMRAAGTRFRAAYTADPVPTAALGAERPVATFCSWDSELTLGEGCSVPAWLVSEVTVRPTHARRGLLRRLMTDDLTEAHGAGFPIAALTASEATIYGRFGFGAGTFNTEITVDAHTRLQLKAPTAGSVEMADNEAVAELAPKIFERFHRVTAGSLTRTEKWWDIVSGRWNWDQERADPEIRTAVHYDARGEADGYVSYKFVFTQGFQGYLKVVDLVSPSSQVRIALWEYLCNLDLVTEVRYNSAQMEDPLMWGMVDMSAYTVRKRYERLWLRVLDPVAALSARHYTSHRKVRMSVVDSMGFADGIYEIDTTGDAPRVERVADRPRTQDDLAGKSMPAVELPDGADVALNVDSLGSLYLGAVKASTLHYAGLLRVRDDAALRDIQALMSTPTHPYCISPF</sequence>
<dbReference type="InterPro" id="IPR016181">
    <property type="entry name" value="Acyl_CoA_acyltransferase"/>
</dbReference>
<dbReference type="eggNOG" id="COG4552">
    <property type="taxonomic scope" value="Bacteria"/>
</dbReference>
<dbReference type="SUPFAM" id="SSF55718">
    <property type="entry name" value="SCP-like"/>
    <property type="match status" value="1"/>
</dbReference>
<dbReference type="InterPro" id="IPR051554">
    <property type="entry name" value="Acetyltransferase_Eis"/>
</dbReference>
<dbReference type="InterPro" id="IPR025559">
    <property type="entry name" value="Eis_dom"/>
</dbReference>
<comment type="similarity">
    <text evidence="3">Belongs to the acetyltransferase Eis family.</text>
</comment>
<dbReference type="PANTHER" id="PTHR37817">
    <property type="entry name" value="N-ACETYLTRANSFERASE EIS"/>
    <property type="match status" value="1"/>
</dbReference>
<evidence type="ECO:0000313" key="6">
    <source>
        <dbReference type="EMBL" id="KHE75025.1"/>
    </source>
</evidence>
<accession>A0A0B0DE58</accession>
<evidence type="ECO:0000313" key="7">
    <source>
        <dbReference type="Proteomes" id="UP000030664"/>
    </source>
</evidence>
<dbReference type="Pfam" id="PF17668">
    <property type="entry name" value="Acetyltransf_17"/>
    <property type="match status" value="1"/>
</dbReference>
<organism evidence="6 7">
    <name type="scientific">Kocuria marina</name>
    <dbReference type="NCBI Taxonomy" id="223184"/>
    <lineage>
        <taxon>Bacteria</taxon>
        <taxon>Bacillati</taxon>
        <taxon>Actinomycetota</taxon>
        <taxon>Actinomycetes</taxon>
        <taxon>Micrococcales</taxon>
        <taxon>Micrococcaceae</taxon>
        <taxon>Kocuria</taxon>
    </lineage>
</organism>
<evidence type="ECO:0000256" key="3">
    <source>
        <dbReference type="HAMAP-Rule" id="MF_01812"/>
    </source>
</evidence>
<dbReference type="Gene3D" id="3.30.1050.10">
    <property type="entry name" value="SCP2 sterol-binding domain"/>
    <property type="match status" value="1"/>
</dbReference>
<dbReference type="InterPro" id="IPR022902">
    <property type="entry name" value="NAcTrfase_Eis"/>
</dbReference>
<feature type="binding site" evidence="3">
    <location>
        <begin position="121"/>
        <end position="123"/>
    </location>
    <ligand>
        <name>acetyl-CoA</name>
        <dbReference type="ChEBI" id="CHEBI:57288"/>
    </ligand>
</feature>
<feature type="binding site" evidence="3">
    <location>
        <begin position="157"/>
        <end position="158"/>
    </location>
    <ligand>
        <name>acetyl-CoA</name>
        <dbReference type="ChEBI" id="CHEBI:57288"/>
    </ligand>
</feature>
<feature type="active site" description="Proton acceptor; via carboxylate" evidence="3">
    <location>
        <position position="465"/>
    </location>
</feature>
<feature type="domain" description="Enhanced intracellular survival protein" evidence="4">
    <location>
        <begin position="344"/>
        <end position="461"/>
    </location>
</feature>
<dbReference type="AlphaFoldDB" id="A0A0B0DE58"/>
<evidence type="ECO:0000259" key="5">
    <source>
        <dbReference type="Pfam" id="PF17668"/>
    </source>
</evidence>
<dbReference type="GO" id="GO:0034069">
    <property type="term" value="F:aminoglycoside N-acetyltransferase activity"/>
    <property type="evidence" value="ECO:0007669"/>
    <property type="project" value="TreeGrafter"/>
</dbReference>
<dbReference type="InterPro" id="IPR036527">
    <property type="entry name" value="SCP2_sterol-bd_dom_sf"/>
</dbReference>
<protein>
    <submittedName>
        <fullName evidence="6">Uncharacterized protein</fullName>
    </submittedName>
</protein>
<reference evidence="6 7" key="1">
    <citation type="submission" date="2014-09" db="EMBL/GenBank/DDBJ databases">
        <title>High-quality draft genome sequence of Kocuria marina SO9-6, an actinobacterium isolated from a copper mine.</title>
        <authorList>
            <person name="Castro D.B."/>
            <person name="Pereira L.B."/>
            <person name="Silva M.V."/>
            <person name="Silva B.P."/>
            <person name="Zanardi B.R."/>
            <person name="Carlos C."/>
            <person name="Belgini D.R."/>
            <person name="Limache E.G."/>
            <person name="Lacerda G.V."/>
            <person name="Nery M.B."/>
            <person name="Gomes M.B."/>
            <person name="Souza S."/>
            <person name="Silva T.M."/>
            <person name="Rodrigues V.D."/>
            <person name="Paulino L.C."/>
            <person name="Vicentini R."/>
            <person name="Ferraz L.F."/>
            <person name="Ottoboni L.M."/>
        </authorList>
    </citation>
    <scope>NUCLEOTIDE SEQUENCE [LARGE SCALE GENOMIC DNA]</scope>
    <source>
        <strain evidence="6 7">SO9-6</strain>
    </source>
</reference>
<keyword evidence="1 3" id="KW-0808">Transferase</keyword>
<dbReference type="NCBIfam" id="NF002369">
    <property type="entry name" value="PRK01346.1-6"/>
    <property type="match status" value="1"/>
</dbReference>
<dbReference type="Gene3D" id="3.40.630.30">
    <property type="match status" value="2"/>
</dbReference>
<keyword evidence="2 3" id="KW-0012">Acyltransferase</keyword>
<dbReference type="HAMAP" id="MF_01812">
    <property type="entry name" value="Eis"/>
    <property type="match status" value="1"/>
</dbReference>
<gene>
    <name evidence="6" type="ORF">AS25_04465</name>
</gene>